<dbReference type="Pfam" id="PF07332">
    <property type="entry name" value="Phage_holin_3_6"/>
    <property type="match status" value="1"/>
</dbReference>
<keyword evidence="1" id="KW-0472">Membrane</keyword>
<comment type="caution">
    <text evidence="2">The sequence shown here is derived from an EMBL/GenBank/DDBJ whole genome shotgun (WGS) entry which is preliminary data.</text>
</comment>
<keyword evidence="1" id="KW-1133">Transmembrane helix</keyword>
<proteinExistence type="predicted"/>
<feature type="transmembrane region" description="Helical" evidence="1">
    <location>
        <begin position="86"/>
        <end position="107"/>
    </location>
</feature>
<dbReference type="RefSeq" id="WP_357974292.1">
    <property type="nucleotide sequence ID" value="NZ_JBFAIH010000002.1"/>
</dbReference>
<gene>
    <name evidence="2" type="ORF">AB0H72_05820</name>
</gene>
<evidence type="ECO:0000313" key="2">
    <source>
        <dbReference type="EMBL" id="MEV0362203.1"/>
    </source>
</evidence>
<dbReference type="InterPro" id="IPR009937">
    <property type="entry name" value="Phage_holin_3_6"/>
</dbReference>
<dbReference type="EMBL" id="JBFAIH010000002">
    <property type="protein sequence ID" value="MEV0362203.1"/>
    <property type="molecule type" value="Genomic_DNA"/>
</dbReference>
<dbReference type="Proteomes" id="UP001551658">
    <property type="component" value="Unassembled WGS sequence"/>
</dbReference>
<keyword evidence="3" id="KW-1185">Reference proteome</keyword>
<keyword evidence="1" id="KW-0812">Transmembrane</keyword>
<accession>A0ABV3F3L3</accession>
<name>A0ABV3F3L3_9NOCA</name>
<protein>
    <submittedName>
        <fullName evidence="2">Phage holin family protein</fullName>
    </submittedName>
</protein>
<organism evidence="2 3">
    <name type="scientific">Nocardia fusca</name>
    <dbReference type="NCBI Taxonomy" id="941183"/>
    <lineage>
        <taxon>Bacteria</taxon>
        <taxon>Bacillati</taxon>
        <taxon>Actinomycetota</taxon>
        <taxon>Actinomycetes</taxon>
        <taxon>Mycobacteriales</taxon>
        <taxon>Nocardiaceae</taxon>
        <taxon>Nocardia</taxon>
    </lineage>
</organism>
<evidence type="ECO:0000256" key="1">
    <source>
        <dbReference type="SAM" id="Phobius"/>
    </source>
</evidence>
<feature type="transmembrane region" description="Helical" evidence="1">
    <location>
        <begin position="54"/>
        <end position="80"/>
    </location>
</feature>
<evidence type="ECO:0000313" key="3">
    <source>
        <dbReference type="Proteomes" id="UP001551658"/>
    </source>
</evidence>
<sequence length="140" mass="14269">MTRTAQPPTRQSGDDRSVGELVDVATIQVSRLVRDEMRLARLEMQEKTSAAAKGAGLAGAGGLLMFYGGAAVIAAVVLAVALALPAWAAALIVGAVLLAGGAALTWLGKRNITASAPPVPTDALAGARADIETVTHRRSQ</sequence>
<reference evidence="2 3" key="1">
    <citation type="submission" date="2024-06" db="EMBL/GenBank/DDBJ databases">
        <title>The Natural Products Discovery Center: Release of the First 8490 Sequenced Strains for Exploring Actinobacteria Biosynthetic Diversity.</title>
        <authorList>
            <person name="Kalkreuter E."/>
            <person name="Kautsar S.A."/>
            <person name="Yang D."/>
            <person name="Bader C.D."/>
            <person name="Teijaro C.N."/>
            <person name="Fluegel L."/>
            <person name="Davis C.M."/>
            <person name="Simpson J.R."/>
            <person name="Lauterbach L."/>
            <person name="Steele A.D."/>
            <person name="Gui C."/>
            <person name="Meng S."/>
            <person name="Li G."/>
            <person name="Viehrig K."/>
            <person name="Ye F."/>
            <person name="Su P."/>
            <person name="Kiefer A.F."/>
            <person name="Nichols A."/>
            <person name="Cepeda A.J."/>
            <person name="Yan W."/>
            <person name="Fan B."/>
            <person name="Jiang Y."/>
            <person name="Adhikari A."/>
            <person name="Zheng C.-J."/>
            <person name="Schuster L."/>
            <person name="Cowan T.M."/>
            <person name="Smanski M.J."/>
            <person name="Chevrette M.G."/>
            <person name="De Carvalho L.P.S."/>
            <person name="Shen B."/>
        </authorList>
    </citation>
    <scope>NUCLEOTIDE SEQUENCE [LARGE SCALE GENOMIC DNA]</scope>
    <source>
        <strain evidence="2 3">NPDC050671</strain>
    </source>
</reference>